<proteinExistence type="predicted"/>
<name>A0A4Z2H6S9_9TELE</name>
<dbReference type="AlphaFoldDB" id="A0A4Z2H6S9"/>
<evidence type="ECO:0000313" key="2">
    <source>
        <dbReference type="Proteomes" id="UP000314294"/>
    </source>
</evidence>
<comment type="caution">
    <text evidence="1">The sequence shown here is derived from an EMBL/GenBank/DDBJ whole genome shotgun (WGS) entry which is preliminary data.</text>
</comment>
<keyword evidence="2" id="KW-1185">Reference proteome</keyword>
<gene>
    <name evidence="1" type="ORF">EYF80_028835</name>
</gene>
<accession>A0A4Z2H6S9</accession>
<evidence type="ECO:0000313" key="1">
    <source>
        <dbReference type="EMBL" id="TNN60955.1"/>
    </source>
</evidence>
<protein>
    <submittedName>
        <fullName evidence="1">Uncharacterized protein</fullName>
    </submittedName>
</protein>
<dbReference type="Proteomes" id="UP000314294">
    <property type="component" value="Unassembled WGS sequence"/>
</dbReference>
<reference evidence="1 2" key="1">
    <citation type="submission" date="2019-03" db="EMBL/GenBank/DDBJ databases">
        <title>First draft genome of Liparis tanakae, snailfish: a comprehensive survey of snailfish specific genes.</title>
        <authorList>
            <person name="Kim W."/>
            <person name="Song I."/>
            <person name="Jeong J.-H."/>
            <person name="Kim D."/>
            <person name="Kim S."/>
            <person name="Ryu S."/>
            <person name="Song J.Y."/>
            <person name="Lee S.K."/>
        </authorList>
    </citation>
    <scope>NUCLEOTIDE SEQUENCE [LARGE SCALE GENOMIC DNA]</scope>
    <source>
        <tissue evidence="1">Muscle</tissue>
    </source>
</reference>
<organism evidence="1 2">
    <name type="scientific">Liparis tanakae</name>
    <name type="common">Tanaka's snailfish</name>
    <dbReference type="NCBI Taxonomy" id="230148"/>
    <lineage>
        <taxon>Eukaryota</taxon>
        <taxon>Metazoa</taxon>
        <taxon>Chordata</taxon>
        <taxon>Craniata</taxon>
        <taxon>Vertebrata</taxon>
        <taxon>Euteleostomi</taxon>
        <taxon>Actinopterygii</taxon>
        <taxon>Neopterygii</taxon>
        <taxon>Teleostei</taxon>
        <taxon>Neoteleostei</taxon>
        <taxon>Acanthomorphata</taxon>
        <taxon>Eupercaria</taxon>
        <taxon>Perciformes</taxon>
        <taxon>Cottioidei</taxon>
        <taxon>Cottales</taxon>
        <taxon>Liparidae</taxon>
        <taxon>Liparis</taxon>
    </lineage>
</organism>
<dbReference type="EMBL" id="SRLO01000324">
    <property type="protein sequence ID" value="TNN60955.1"/>
    <property type="molecule type" value="Genomic_DNA"/>
</dbReference>
<sequence length="62" mass="6903">MERSIRAHSRGARQANGSRLISPLISPRCREQRYGQNVASHWASLTAEPHQYRLGGSASQTI</sequence>